<sequence length="260" mass="29265">MKYRHTLTCAAAIGLTGALPTAAHCADFAVNSFSVLGTTQAKPDAIYGYGTGNEKLLTYQFEHFSGHSWGDVYFDAEVYHGRDVGSPFVTGHSIQNLLVLNPRLSLGKITGKDLSFGPVTDVSLISRWEAGSYPNDNPYRSQNYGVSLNFDVPGFSYFESGLLYRNTNFDKRTWLWRSVLMSKPVEVFSQKLHFNLLSLVSGSQNNGTEVFERGEMLWEVGGKAAYQLGLRLEYETYKNDPIKGGRYQRWLPMLMFKYTL</sequence>
<evidence type="ECO:0000256" key="1">
    <source>
        <dbReference type="SAM" id="SignalP"/>
    </source>
</evidence>
<dbReference type="InterPro" id="IPR036777">
    <property type="entry name" value="Channel_Tsx-like_sf"/>
</dbReference>
<accession>A0ABT1AI27</accession>
<dbReference type="Proteomes" id="UP001162811">
    <property type="component" value="Unassembled WGS sequence"/>
</dbReference>
<reference evidence="2" key="2">
    <citation type="journal article" date="2023" name="Front. Microbiol.">
        <title>Ralstonia chuxiongensis sp. nov., Ralstonia mojiangensis sp. nov., and Ralstonia soli sp. nov., isolated from tobacco fields, are three novel species in the family Burkholderiaceae.</title>
        <authorList>
            <person name="Lu C.H."/>
            <person name="Zhang Y.Y."/>
            <person name="Jiang N."/>
            <person name="Chen W."/>
            <person name="Shao X."/>
            <person name="Zhao Z.M."/>
            <person name="Lu W.L."/>
            <person name="Hu X."/>
            <person name="Xi Y.X."/>
            <person name="Zou S.Y."/>
            <person name="Wei Q.J."/>
            <person name="Lin Z.L."/>
            <person name="Gong L."/>
            <person name="Gai X.T."/>
            <person name="Zhang L.Q."/>
            <person name="Li J.Y."/>
            <person name="Jin Y."/>
            <person name="Xia Z.Y."/>
        </authorList>
    </citation>
    <scope>NUCLEOTIDE SEQUENCE</scope>
    <source>
        <strain evidence="2">21MJYT02-11</strain>
    </source>
</reference>
<dbReference type="RefSeq" id="WP_252678506.1">
    <property type="nucleotide sequence ID" value="NZ_JAMXHT010000003.1"/>
</dbReference>
<keyword evidence="1" id="KW-0732">Signal</keyword>
<keyword evidence="3" id="KW-1185">Reference proteome</keyword>
<evidence type="ECO:0000313" key="2">
    <source>
        <dbReference type="EMBL" id="MCO5397959.1"/>
    </source>
</evidence>
<dbReference type="SUPFAM" id="SSF111364">
    <property type="entry name" value="Tsx-like channel"/>
    <property type="match status" value="1"/>
</dbReference>
<organism evidence="2 3">
    <name type="scientific">Ralstonia soli</name>
    <dbReference type="NCBI Taxonomy" id="2953896"/>
    <lineage>
        <taxon>Bacteria</taxon>
        <taxon>Pseudomonadati</taxon>
        <taxon>Pseudomonadota</taxon>
        <taxon>Betaproteobacteria</taxon>
        <taxon>Burkholderiales</taxon>
        <taxon>Burkholderiaceae</taxon>
        <taxon>Ralstonia</taxon>
    </lineage>
</organism>
<name>A0ABT1AI27_9RALS</name>
<feature type="chain" id="PRO_5045838841" evidence="1">
    <location>
        <begin position="26"/>
        <end position="260"/>
    </location>
</feature>
<dbReference type="EMBL" id="JAMXHT010000003">
    <property type="protein sequence ID" value="MCO5397959.1"/>
    <property type="molecule type" value="Genomic_DNA"/>
</dbReference>
<protein>
    <submittedName>
        <fullName evidence="2">Uncharacterized protein</fullName>
    </submittedName>
</protein>
<evidence type="ECO:0000313" key="3">
    <source>
        <dbReference type="Proteomes" id="UP001162811"/>
    </source>
</evidence>
<proteinExistence type="predicted"/>
<gene>
    <name evidence="2" type="ORF">NG900_07045</name>
</gene>
<reference evidence="2" key="1">
    <citation type="submission" date="2022-06" db="EMBL/GenBank/DDBJ databases">
        <authorList>
            <person name="Lu C.-H."/>
        </authorList>
    </citation>
    <scope>NUCLEOTIDE SEQUENCE</scope>
    <source>
        <strain evidence="2">21MJYT02-11</strain>
    </source>
</reference>
<dbReference type="Gene3D" id="2.40.230.20">
    <property type="entry name" value="Nucleoside-specific channel-forming protein, Tsx-like"/>
    <property type="match status" value="1"/>
</dbReference>
<feature type="signal peptide" evidence="1">
    <location>
        <begin position="1"/>
        <end position="25"/>
    </location>
</feature>
<comment type="caution">
    <text evidence="2">The sequence shown here is derived from an EMBL/GenBank/DDBJ whole genome shotgun (WGS) entry which is preliminary data.</text>
</comment>